<dbReference type="RefSeq" id="XP_647773.1">
    <property type="nucleotide sequence ID" value="XM_642681.1"/>
</dbReference>
<evidence type="ECO:0000313" key="1">
    <source>
        <dbReference type="EMBL" id="EAL73849.1"/>
    </source>
</evidence>
<dbReference type="PANTHER" id="PTHR33064:SF37">
    <property type="entry name" value="RIBONUCLEASE H"/>
    <property type="match status" value="1"/>
</dbReference>
<dbReference type="Proteomes" id="UP000002195">
    <property type="component" value="Unassembled WGS sequence"/>
</dbReference>
<name>Q55H62_DICDI</name>
<evidence type="ECO:0000313" key="2">
    <source>
        <dbReference type="Proteomes" id="UP000002195"/>
    </source>
</evidence>
<dbReference type="EMBL" id="AAFI02000001">
    <property type="protein sequence ID" value="EAL73849.1"/>
    <property type="molecule type" value="Genomic_DNA"/>
</dbReference>
<comment type="caution">
    <text evidence="1">The sequence shown here is derived from an EMBL/GenBank/DDBJ whole genome shotgun (WGS) entry which is preliminary data.</text>
</comment>
<gene>
    <name evidence="1" type="ORF">DDB_G0267224</name>
</gene>
<dbReference type="InterPro" id="IPR043128">
    <property type="entry name" value="Rev_trsase/Diguanyl_cyclase"/>
</dbReference>
<dbReference type="SMR" id="Q55H62"/>
<sequence length="98" mass="11253">MGTVNYCKDFIRNLAIIADPLYRLTKKNSAFTWDTEVQLAFDQVKSAVANAVSLNLPNTKYPFYLECVRKGSLFVKSLEMHHFNIFGFKVIIIIIFNS</sequence>
<dbReference type="GeneID" id="8615799"/>
<accession>Q55H62</accession>
<dbReference type="InParanoid" id="Q55H62"/>
<dbReference type="VEuPathDB" id="AmoebaDB:DDB_G0267224"/>
<reference evidence="1 2" key="1">
    <citation type="journal article" date="2005" name="Nature">
        <title>The genome of the social amoeba Dictyostelium discoideum.</title>
        <authorList>
            <consortium name="The Dictyostelium discoideum Sequencing Consortium"/>
            <person name="Eichinger L."/>
            <person name="Pachebat J.A."/>
            <person name="Glockner G."/>
            <person name="Rajandream M.A."/>
            <person name="Sucgang R."/>
            <person name="Berriman M."/>
            <person name="Song J."/>
            <person name="Olsen R."/>
            <person name="Szafranski K."/>
            <person name="Xu Q."/>
            <person name="Tunggal B."/>
            <person name="Kummerfeld S."/>
            <person name="Madera M."/>
            <person name="Konfortov B.A."/>
            <person name="Rivero F."/>
            <person name="Bankier A.T."/>
            <person name="Lehmann R."/>
            <person name="Hamlin N."/>
            <person name="Davies R."/>
            <person name="Gaudet P."/>
            <person name="Fey P."/>
            <person name="Pilcher K."/>
            <person name="Chen G."/>
            <person name="Saunders D."/>
            <person name="Sodergren E."/>
            <person name="Davis P."/>
            <person name="Kerhornou A."/>
            <person name="Nie X."/>
            <person name="Hall N."/>
            <person name="Anjard C."/>
            <person name="Hemphill L."/>
            <person name="Bason N."/>
            <person name="Farbrother P."/>
            <person name="Desany B."/>
            <person name="Just E."/>
            <person name="Morio T."/>
            <person name="Rost R."/>
            <person name="Churcher C."/>
            <person name="Cooper J."/>
            <person name="Haydock S."/>
            <person name="van Driessche N."/>
            <person name="Cronin A."/>
            <person name="Goodhead I."/>
            <person name="Muzny D."/>
            <person name="Mourier T."/>
            <person name="Pain A."/>
            <person name="Lu M."/>
            <person name="Harper D."/>
            <person name="Lindsay R."/>
            <person name="Hauser H."/>
            <person name="James K."/>
            <person name="Quiles M."/>
            <person name="Madan Babu M."/>
            <person name="Saito T."/>
            <person name="Buchrieser C."/>
            <person name="Wardroper A."/>
            <person name="Felder M."/>
            <person name="Thangavelu M."/>
            <person name="Johnson D."/>
            <person name="Knights A."/>
            <person name="Loulseged H."/>
            <person name="Mungall K."/>
            <person name="Oliver K."/>
            <person name="Price C."/>
            <person name="Quail M.A."/>
            <person name="Urushihara H."/>
            <person name="Hernandez J."/>
            <person name="Rabbinowitsch E."/>
            <person name="Steffen D."/>
            <person name="Sanders M."/>
            <person name="Ma J."/>
            <person name="Kohara Y."/>
            <person name="Sharp S."/>
            <person name="Simmonds M."/>
            <person name="Spiegler S."/>
            <person name="Tivey A."/>
            <person name="Sugano S."/>
            <person name="White B."/>
            <person name="Walker D."/>
            <person name="Woodward J."/>
            <person name="Winckler T."/>
            <person name="Tanaka Y."/>
            <person name="Shaulsky G."/>
            <person name="Schleicher M."/>
            <person name="Weinstock G."/>
            <person name="Rosenthal A."/>
            <person name="Cox E.C."/>
            <person name="Chisholm R.L."/>
            <person name="Gibbs R."/>
            <person name="Loomis W.F."/>
            <person name="Platzer M."/>
            <person name="Kay R.R."/>
            <person name="Williams J."/>
            <person name="Dear P.H."/>
            <person name="Noegel A.A."/>
            <person name="Barrell B."/>
            <person name="Kuspa A."/>
        </authorList>
    </citation>
    <scope>NUCLEOTIDE SEQUENCE [LARGE SCALE GENOMIC DNA]</scope>
    <source>
        <strain evidence="1 2">AX4</strain>
    </source>
</reference>
<dbReference type="AlphaFoldDB" id="Q55H62"/>
<dbReference type="SUPFAM" id="SSF56672">
    <property type="entry name" value="DNA/RNA polymerases"/>
    <property type="match status" value="1"/>
</dbReference>
<dbReference type="PANTHER" id="PTHR33064">
    <property type="entry name" value="POL PROTEIN"/>
    <property type="match status" value="1"/>
</dbReference>
<evidence type="ECO:0008006" key="3">
    <source>
        <dbReference type="Google" id="ProtNLM"/>
    </source>
</evidence>
<keyword evidence="2" id="KW-1185">Reference proteome</keyword>
<dbReference type="PaxDb" id="44689-DDB0216460"/>
<dbReference type="InterPro" id="IPR043502">
    <property type="entry name" value="DNA/RNA_pol_sf"/>
</dbReference>
<protein>
    <recommendedName>
        <fullName evidence="3">Reverse transcriptase/retrotransposon-derived protein RNase H-like domain-containing protein</fullName>
    </recommendedName>
</protein>
<dbReference type="Gene3D" id="3.30.70.270">
    <property type="match status" value="1"/>
</dbReference>
<dbReference type="InterPro" id="IPR051320">
    <property type="entry name" value="Viral_Replic_Matur_Polypro"/>
</dbReference>
<dbReference type="HOGENOM" id="CLU_2337938_0_0_1"/>
<dbReference type="KEGG" id="ddi:DDB_G0267224"/>
<dbReference type="dictyBase" id="DDB_G0267224"/>
<dbReference type="STRING" id="44689.Q55H62"/>
<organism evidence="1 2">
    <name type="scientific">Dictyostelium discoideum</name>
    <name type="common">Social amoeba</name>
    <dbReference type="NCBI Taxonomy" id="44689"/>
    <lineage>
        <taxon>Eukaryota</taxon>
        <taxon>Amoebozoa</taxon>
        <taxon>Evosea</taxon>
        <taxon>Eumycetozoa</taxon>
        <taxon>Dictyostelia</taxon>
        <taxon>Dictyosteliales</taxon>
        <taxon>Dictyosteliaceae</taxon>
        <taxon>Dictyostelium</taxon>
    </lineage>
</organism>
<proteinExistence type="predicted"/>